<dbReference type="AlphaFoldDB" id="A0A7H0IEB5"/>
<dbReference type="InterPro" id="IPR012337">
    <property type="entry name" value="RNaseH-like_sf"/>
</dbReference>
<dbReference type="Proteomes" id="UP000516052">
    <property type="component" value="Chromosome"/>
</dbReference>
<name>A0A7H0IEB5_9ACTN</name>
<evidence type="ECO:0000313" key="4">
    <source>
        <dbReference type="Proteomes" id="UP000516052"/>
    </source>
</evidence>
<reference evidence="3 4" key="1">
    <citation type="submission" date="2020-08" db="EMBL/GenBank/DDBJ databases">
        <title>A novel species.</title>
        <authorList>
            <person name="Gao J."/>
        </authorList>
    </citation>
    <scope>NUCLEOTIDE SEQUENCE [LARGE SCALE GENOMIC DNA]</scope>
    <source>
        <strain evidence="3 4">CRXT-G-22</strain>
    </source>
</reference>
<dbReference type="SUPFAM" id="SSF53098">
    <property type="entry name" value="Ribonuclease H-like"/>
    <property type="match status" value="1"/>
</dbReference>
<dbReference type="PANTHER" id="PTHR46889:SF4">
    <property type="entry name" value="TRANSPOSASE INSO FOR INSERTION SEQUENCE ELEMENT IS911B-RELATED"/>
    <property type="match status" value="1"/>
</dbReference>
<dbReference type="InterPro" id="IPR050900">
    <property type="entry name" value="Transposase_IS3/IS150/IS904"/>
</dbReference>
<dbReference type="Pfam" id="PF13276">
    <property type="entry name" value="HTH_21"/>
    <property type="match status" value="1"/>
</dbReference>
<dbReference type="Gene3D" id="3.30.420.10">
    <property type="entry name" value="Ribonuclease H-like superfamily/Ribonuclease H"/>
    <property type="match status" value="1"/>
</dbReference>
<protein>
    <submittedName>
        <fullName evidence="3">IS3 family transposase</fullName>
    </submittedName>
</protein>
<dbReference type="EMBL" id="CP060828">
    <property type="protein sequence ID" value="QNP71131.1"/>
    <property type="molecule type" value="Genomic_DNA"/>
</dbReference>
<dbReference type="PANTHER" id="PTHR46889">
    <property type="entry name" value="TRANSPOSASE INSF FOR INSERTION SEQUENCE IS3B-RELATED"/>
    <property type="match status" value="1"/>
</dbReference>
<accession>A0A7H0IEB5</accession>
<dbReference type="GO" id="GO:0015074">
    <property type="term" value="P:DNA integration"/>
    <property type="evidence" value="ECO:0007669"/>
    <property type="project" value="InterPro"/>
</dbReference>
<evidence type="ECO:0000256" key="1">
    <source>
        <dbReference type="ARBA" id="ARBA00002286"/>
    </source>
</evidence>
<dbReference type="PROSITE" id="PS50994">
    <property type="entry name" value="INTEGRASE"/>
    <property type="match status" value="1"/>
</dbReference>
<dbReference type="NCBIfam" id="NF033516">
    <property type="entry name" value="transpos_IS3"/>
    <property type="match status" value="1"/>
</dbReference>
<keyword evidence="4" id="KW-1185">Reference proteome</keyword>
<dbReference type="GO" id="GO:0003676">
    <property type="term" value="F:nucleic acid binding"/>
    <property type="evidence" value="ECO:0007669"/>
    <property type="project" value="InterPro"/>
</dbReference>
<comment type="function">
    <text evidence="1">Involved in the transposition of the insertion sequence.</text>
</comment>
<gene>
    <name evidence="3" type="ORF">IAG44_17915</name>
</gene>
<dbReference type="InterPro" id="IPR025948">
    <property type="entry name" value="HTH-like_dom"/>
</dbReference>
<feature type="domain" description="Integrase catalytic" evidence="2">
    <location>
        <begin position="136"/>
        <end position="300"/>
    </location>
</feature>
<dbReference type="InterPro" id="IPR036397">
    <property type="entry name" value="RNaseH_sf"/>
</dbReference>
<dbReference type="InterPro" id="IPR048020">
    <property type="entry name" value="Transpos_IS3"/>
</dbReference>
<dbReference type="InterPro" id="IPR001584">
    <property type="entry name" value="Integrase_cat-core"/>
</dbReference>
<dbReference type="KEGG" id="sroi:IAG44_17915"/>
<evidence type="ECO:0000313" key="3">
    <source>
        <dbReference type="EMBL" id="QNP71131.1"/>
    </source>
</evidence>
<evidence type="ECO:0000259" key="2">
    <source>
        <dbReference type="PROSITE" id="PS50994"/>
    </source>
</evidence>
<organism evidence="3 4">
    <name type="scientific">Streptomyces roseirectus</name>
    <dbReference type="NCBI Taxonomy" id="2768066"/>
    <lineage>
        <taxon>Bacteria</taxon>
        <taxon>Bacillati</taxon>
        <taxon>Actinomycetota</taxon>
        <taxon>Actinomycetes</taxon>
        <taxon>Kitasatosporales</taxon>
        <taxon>Streptomycetaceae</taxon>
        <taxon>Streptomyces</taxon>
    </lineage>
</organism>
<sequence>MGEVAVADPAALVGVISDQRTDFKIPHRTSCRALGVSEAWFHKWRRRPSEPAKREVRRVLLAERISYFFDRSGRTYGSPRITPDLWEEGRQVSQNTVADIMAELGLQGREPPRRRRSLTRPGKRKTARDLVLRRFDAIAPNILWWGDMTEIDTGEGKLYLASVHDAFSRRALGYAMGDRHDTTLVSAALQMAIATRGGQVDGVIFHTDRGPEYNSEAFRRLCGRWGMVQSMGRAGSALDNAAAESFHSVLKVEHVHRHRFATRAEARLKTAIWIADFYTTKRRHSAASGQPPVEFERIIQQARARLDQQDRAA</sequence>
<proteinExistence type="predicted"/>
<dbReference type="Pfam" id="PF00665">
    <property type="entry name" value="rve"/>
    <property type="match status" value="1"/>
</dbReference>
<dbReference type="RefSeq" id="WP_187748106.1">
    <property type="nucleotide sequence ID" value="NZ_CP060828.1"/>
</dbReference>